<dbReference type="EC" id="2.7.1.23" evidence="8"/>
<dbReference type="SUPFAM" id="SSF111331">
    <property type="entry name" value="NAD kinase/diacylglycerol kinase-like"/>
    <property type="match status" value="1"/>
</dbReference>
<dbReference type="PANTHER" id="PTHR20275">
    <property type="entry name" value="NAD KINASE"/>
    <property type="match status" value="1"/>
</dbReference>
<keyword evidence="4 8" id="KW-0067">ATP-binding</keyword>
<feature type="binding site" evidence="8">
    <location>
        <position position="172"/>
    </location>
    <ligand>
        <name>NAD(+)</name>
        <dbReference type="ChEBI" id="CHEBI:57540"/>
    </ligand>
</feature>
<reference evidence="9 10" key="1">
    <citation type="submission" date="2019-10" db="EMBL/GenBank/DDBJ databases">
        <title>Comparative genomics of sulfur disproportionating microorganisms.</title>
        <authorList>
            <person name="Ward L.M."/>
            <person name="Bertran E."/>
            <person name="Johnston D."/>
        </authorList>
    </citation>
    <scope>NUCLEOTIDE SEQUENCE [LARGE SCALE GENOMIC DNA]</scope>
    <source>
        <strain evidence="9 10">DSM 14055</strain>
    </source>
</reference>
<keyword evidence="10" id="KW-1185">Reference proteome</keyword>
<feature type="binding site" evidence="8">
    <location>
        <position position="242"/>
    </location>
    <ligand>
        <name>NAD(+)</name>
        <dbReference type="ChEBI" id="CHEBI:57540"/>
    </ligand>
</feature>
<gene>
    <name evidence="8" type="primary">nadK</name>
    <name evidence="9" type="ORF">GFC01_07345</name>
</gene>
<comment type="caution">
    <text evidence="9">The sequence shown here is derived from an EMBL/GenBank/DDBJ whole genome shotgun (WGS) entry which is preliminary data.</text>
</comment>
<keyword evidence="2 8" id="KW-0547">Nucleotide-binding</keyword>
<dbReference type="InterPro" id="IPR017437">
    <property type="entry name" value="ATP-NAD_kinase_PpnK-typ_C"/>
</dbReference>
<proteinExistence type="inferred from homology"/>
<dbReference type="HAMAP" id="MF_00361">
    <property type="entry name" value="NAD_kinase"/>
    <property type="match status" value="1"/>
</dbReference>
<dbReference type="Pfam" id="PF01513">
    <property type="entry name" value="NAD_kinase"/>
    <property type="match status" value="1"/>
</dbReference>
<keyword evidence="1 8" id="KW-0808">Transferase</keyword>
<dbReference type="RefSeq" id="WP_152946013.1">
    <property type="nucleotide sequence ID" value="NZ_WHYR01000016.1"/>
</dbReference>
<comment type="catalytic activity">
    <reaction evidence="7 8">
        <text>NAD(+) + ATP = ADP + NADP(+) + H(+)</text>
        <dbReference type="Rhea" id="RHEA:18629"/>
        <dbReference type="ChEBI" id="CHEBI:15378"/>
        <dbReference type="ChEBI" id="CHEBI:30616"/>
        <dbReference type="ChEBI" id="CHEBI:57540"/>
        <dbReference type="ChEBI" id="CHEBI:58349"/>
        <dbReference type="ChEBI" id="CHEBI:456216"/>
        <dbReference type="EC" id="2.7.1.23"/>
    </reaction>
</comment>
<evidence type="ECO:0000313" key="9">
    <source>
        <dbReference type="EMBL" id="MQL52086.1"/>
    </source>
</evidence>
<comment type="similarity">
    <text evidence="8">Belongs to the NAD kinase family.</text>
</comment>
<sequence>MKTIGMVVNPARTGVVPLVEQIIDWLNVRGYGVAITDEAARLINRPALGMPREQLVNRVDLMMVLGGDGTLLRSARECAPRGIPILGINLGRLGFLTEIDLPEVLTELEKLPSGEYAVEERMMLEARVIRGGSVVGRAIGLNDAVITKGAFARLIFLETCVNDDFVTTYPADGLIVATPTGSTAYSLSAGGPLVTPELDLLLVTPICPHSLWTRPLVISGESRVRVVLRSRQAEVMLTVDGQHGFALQPDDTIMVEKSVHRARFIRLKHRSFFYLLRHKLTEGEHNGP</sequence>
<dbReference type="GO" id="GO:0046872">
    <property type="term" value="F:metal ion binding"/>
    <property type="evidence" value="ECO:0007669"/>
    <property type="project" value="UniProtKB-UniRule"/>
</dbReference>
<dbReference type="Proteomes" id="UP000441717">
    <property type="component" value="Unassembled WGS sequence"/>
</dbReference>
<dbReference type="InterPro" id="IPR017438">
    <property type="entry name" value="ATP-NAD_kinase_N"/>
</dbReference>
<evidence type="ECO:0000256" key="4">
    <source>
        <dbReference type="ARBA" id="ARBA00022840"/>
    </source>
</evidence>
<dbReference type="GO" id="GO:0019674">
    <property type="term" value="P:NAD+ metabolic process"/>
    <property type="evidence" value="ECO:0007669"/>
    <property type="project" value="InterPro"/>
</dbReference>
<dbReference type="Pfam" id="PF20143">
    <property type="entry name" value="NAD_kinase_C"/>
    <property type="match status" value="1"/>
</dbReference>
<comment type="cofactor">
    <cofactor evidence="8">
        <name>a divalent metal cation</name>
        <dbReference type="ChEBI" id="CHEBI:60240"/>
    </cofactor>
</comment>
<dbReference type="GO" id="GO:0006741">
    <property type="term" value="P:NADP+ biosynthetic process"/>
    <property type="evidence" value="ECO:0007669"/>
    <property type="project" value="UniProtKB-UniRule"/>
</dbReference>
<feature type="active site" description="Proton acceptor" evidence="8">
    <location>
        <position position="68"/>
    </location>
</feature>
<evidence type="ECO:0000256" key="5">
    <source>
        <dbReference type="ARBA" id="ARBA00022857"/>
    </source>
</evidence>
<dbReference type="PANTHER" id="PTHR20275:SF0">
    <property type="entry name" value="NAD KINASE"/>
    <property type="match status" value="1"/>
</dbReference>
<dbReference type="AlphaFoldDB" id="A0A6N7IPW2"/>
<comment type="function">
    <text evidence="8">Involved in the regulation of the intracellular balance of NAD and NADP, and is a key enzyme in the biosynthesis of NADP. Catalyzes specifically the phosphorylation on 2'-hydroxyl of the adenosine moiety of NAD to yield NADP.</text>
</comment>
<feature type="binding site" evidence="8">
    <location>
        <position position="153"/>
    </location>
    <ligand>
        <name>NAD(+)</name>
        <dbReference type="ChEBI" id="CHEBI:57540"/>
    </ligand>
</feature>
<evidence type="ECO:0000256" key="3">
    <source>
        <dbReference type="ARBA" id="ARBA00022777"/>
    </source>
</evidence>
<dbReference type="EMBL" id="WHYR01000016">
    <property type="protein sequence ID" value="MQL52086.1"/>
    <property type="molecule type" value="Genomic_DNA"/>
</dbReference>
<evidence type="ECO:0000256" key="6">
    <source>
        <dbReference type="ARBA" id="ARBA00023027"/>
    </source>
</evidence>
<evidence type="ECO:0000256" key="7">
    <source>
        <dbReference type="ARBA" id="ARBA00047925"/>
    </source>
</evidence>
<feature type="binding site" evidence="8">
    <location>
        <position position="73"/>
    </location>
    <ligand>
        <name>NAD(+)</name>
        <dbReference type="ChEBI" id="CHEBI:57540"/>
    </ligand>
</feature>
<keyword evidence="5 8" id="KW-0521">NADP</keyword>
<evidence type="ECO:0000256" key="1">
    <source>
        <dbReference type="ARBA" id="ARBA00022679"/>
    </source>
</evidence>
<dbReference type="GO" id="GO:0051287">
    <property type="term" value="F:NAD binding"/>
    <property type="evidence" value="ECO:0007669"/>
    <property type="project" value="UniProtKB-ARBA"/>
</dbReference>
<evidence type="ECO:0000256" key="2">
    <source>
        <dbReference type="ARBA" id="ARBA00022741"/>
    </source>
</evidence>
<keyword evidence="3 8" id="KW-0418">Kinase</keyword>
<keyword evidence="6 8" id="KW-0520">NAD</keyword>
<dbReference type="InterPro" id="IPR016064">
    <property type="entry name" value="NAD/diacylglycerol_kinase_sf"/>
</dbReference>
<organism evidence="9 10">
    <name type="scientific">Desulfofundulus thermobenzoicus</name>
    <dbReference type="NCBI Taxonomy" id="29376"/>
    <lineage>
        <taxon>Bacteria</taxon>
        <taxon>Bacillati</taxon>
        <taxon>Bacillota</taxon>
        <taxon>Clostridia</taxon>
        <taxon>Eubacteriales</taxon>
        <taxon>Peptococcaceae</taxon>
        <taxon>Desulfofundulus</taxon>
    </lineage>
</organism>
<dbReference type="FunFam" id="2.60.200.30:FF:000009">
    <property type="entry name" value="Poly(P)/ATP NAD kinase"/>
    <property type="match status" value="1"/>
</dbReference>
<accession>A0A6N7IPW2</accession>
<feature type="binding site" evidence="8">
    <location>
        <begin position="142"/>
        <end position="143"/>
    </location>
    <ligand>
        <name>NAD(+)</name>
        <dbReference type="ChEBI" id="CHEBI:57540"/>
    </ligand>
</feature>
<dbReference type="Gene3D" id="3.40.50.10330">
    <property type="entry name" value="Probable inorganic polyphosphate/atp-NAD kinase, domain 1"/>
    <property type="match status" value="1"/>
</dbReference>
<evidence type="ECO:0000256" key="8">
    <source>
        <dbReference type="HAMAP-Rule" id="MF_00361"/>
    </source>
</evidence>
<dbReference type="Gene3D" id="2.60.200.30">
    <property type="entry name" value="Probable inorganic polyphosphate/atp-NAD kinase, domain 2"/>
    <property type="match status" value="1"/>
</dbReference>
<comment type="subcellular location">
    <subcellularLocation>
        <location evidence="8">Cytoplasm</location>
    </subcellularLocation>
</comment>
<feature type="binding site" evidence="8">
    <location>
        <begin position="68"/>
        <end position="69"/>
    </location>
    <ligand>
        <name>NAD(+)</name>
        <dbReference type="ChEBI" id="CHEBI:57540"/>
    </ligand>
</feature>
<feature type="binding site" evidence="8">
    <location>
        <begin position="183"/>
        <end position="188"/>
    </location>
    <ligand>
        <name>NAD(+)</name>
        <dbReference type="ChEBI" id="CHEBI:57540"/>
    </ligand>
</feature>
<dbReference type="GO" id="GO:0003951">
    <property type="term" value="F:NAD+ kinase activity"/>
    <property type="evidence" value="ECO:0007669"/>
    <property type="project" value="UniProtKB-UniRule"/>
</dbReference>
<dbReference type="GO" id="GO:0005737">
    <property type="term" value="C:cytoplasm"/>
    <property type="evidence" value="ECO:0007669"/>
    <property type="project" value="UniProtKB-SubCell"/>
</dbReference>
<comment type="caution">
    <text evidence="8">Lacks conserved residue(s) required for the propagation of feature annotation.</text>
</comment>
<dbReference type="InterPro" id="IPR002504">
    <property type="entry name" value="NADK"/>
</dbReference>
<name>A0A6N7IPW2_9FIRM</name>
<protein>
    <recommendedName>
        <fullName evidence="8">NAD kinase</fullName>
        <ecNumber evidence="8">2.7.1.23</ecNumber>
    </recommendedName>
    <alternativeName>
        <fullName evidence="8">ATP-dependent NAD kinase</fullName>
    </alternativeName>
</protein>
<dbReference type="OrthoDB" id="9774737at2"/>
<keyword evidence="8" id="KW-0963">Cytoplasm</keyword>
<dbReference type="GO" id="GO:0005524">
    <property type="term" value="F:ATP binding"/>
    <property type="evidence" value="ECO:0007669"/>
    <property type="project" value="UniProtKB-KW"/>
</dbReference>
<evidence type="ECO:0000313" key="10">
    <source>
        <dbReference type="Proteomes" id="UP000441717"/>
    </source>
</evidence>